<protein>
    <submittedName>
        <fullName evidence="1">Uncharacterized protein</fullName>
    </submittedName>
</protein>
<keyword evidence="2" id="KW-1185">Reference proteome</keyword>
<evidence type="ECO:0000313" key="1">
    <source>
        <dbReference type="EMBL" id="KAI4384952.1"/>
    </source>
</evidence>
<accession>A0ACB9S9V6</accession>
<evidence type="ECO:0000313" key="2">
    <source>
        <dbReference type="Proteomes" id="UP001057402"/>
    </source>
</evidence>
<sequence>MSFLAGRLAAKEGAYFLQESKQAVTRLRQSPQTIVPDKPSPFSPPPPPEPSPSPSPDVLPEVLKHSLLSKVYSPTPTNPSSLARPSKWVVPSDHASSAASPDALNPLRAYVALPQVTFGPKRWDLPHAEHSVSASTANELRQDRYQPVDPAKLKAAAEGLAYVGKAFAAATVIVFGGASLILGLAASKLQVQNSDDLRAKGRDLIQPKFDMIKEQVVPLRKWAESTSQRWHRVDDAEQSQMVMKLSKTLGPKTS</sequence>
<organism evidence="1 2">
    <name type="scientific">Melastoma candidum</name>
    <dbReference type="NCBI Taxonomy" id="119954"/>
    <lineage>
        <taxon>Eukaryota</taxon>
        <taxon>Viridiplantae</taxon>
        <taxon>Streptophyta</taxon>
        <taxon>Embryophyta</taxon>
        <taxon>Tracheophyta</taxon>
        <taxon>Spermatophyta</taxon>
        <taxon>Magnoliopsida</taxon>
        <taxon>eudicotyledons</taxon>
        <taxon>Gunneridae</taxon>
        <taxon>Pentapetalae</taxon>
        <taxon>rosids</taxon>
        <taxon>malvids</taxon>
        <taxon>Myrtales</taxon>
        <taxon>Melastomataceae</taxon>
        <taxon>Melastomatoideae</taxon>
        <taxon>Melastomateae</taxon>
        <taxon>Melastoma</taxon>
    </lineage>
</organism>
<gene>
    <name evidence="1" type="ORF">MLD38_003035</name>
</gene>
<reference evidence="2" key="1">
    <citation type="journal article" date="2023" name="Front. Plant Sci.">
        <title>Chromosomal-level genome assembly of Melastoma candidum provides insights into trichome evolution.</title>
        <authorList>
            <person name="Zhong Y."/>
            <person name="Wu W."/>
            <person name="Sun C."/>
            <person name="Zou P."/>
            <person name="Liu Y."/>
            <person name="Dai S."/>
            <person name="Zhou R."/>
        </authorList>
    </citation>
    <scope>NUCLEOTIDE SEQUENCE [LARGE SCALE GENOMIC DNA]</scope>
</reference>
<proteinExistence type="predicted"/>
<dbReference type="EMBL" id="CM042881">
    <property type="protein sequence ID" value="KAI4384952.1"/>
    <property type="molecule type" value="Genomic_DNA"/>
</dbReference>
<dbReference type="Proteomes" id="UP001057402">
    <property type="component" value="Chromosome 2"/>
</dbReference>
<comment type="caution">
    <text evidence="1">The sequence shown here is derived from an EMBL/GenBank/DDBJ whole genome shotgun (WGS) entry which is preliminary data.</text>
</comment>
<name>A0ACB9S9V6_9MYRT</name>